<organism evidence="3 4">
    <name type="scientific">Flavihumibacter solisilvae</name>
    <dbReference type="NCBI Taxonomy" id="1349421"/>
    <lineage>
        <taxon>Bacteria</taxon>
        <taxon>Pseudomonadati</taxon>
        <taxon>Bacteroidota</taxon>
        <taxon>Chitinophagia</taxon>
        <taxon>Chitinophagales</taxon>
        <taxon>Chitinophagaceae</taxon>
        <taxon>Flavihumibacter</taxon>
    </lineage>
</organism>
<feature type="chain" id="PRO_5002134605" description="Outer membrane protein beta-barrel domain-containing protein" evidence="2">
    <location>
        <begin position="24"/>
        <end position="480"/>
    </location>
</feature>
<evidence type="ECO:0000256" key="1">
    <source>
        <dbReference type="SAM" id="Coils"/>
    </source>
</evidence>
<dbReference type="EMBL" id="JSVC01000034">
    <property type="protein sequence ID" value="KIC92641.1"/>
    <property type="molecule type" value="Genomic_DNA"/>
</dbReference>
<evidence type="ECO:0000256" key="2">
    <source>
        <dbReference type="SAM" id="SignalP"/>
    </source>
</evidence>
<keyword evidence="2" id="KW-0732">Signal</keyword>
<reference evidence="3 4" key="1">
    <citation type="submission" date="2014-11" db="EMBL/GenBank/DDBJ databases">
        <title>Genome sequence of Flavihumibacter solisilvae 3-3.</title>
        <authorList>
            <person name="Zhou G."/>
            <person name="Li M."/>
            <person name="Wang G."/>
        </authorList>
    </citation>
    <scope>NUCLEOTIDE SEQUENCE [LARGE SCALE GENOMIC DNA]</scope>
    <source>
        <strain evidence="3 4">3-3</strain>
    </source>
</reference>
<keyword evidence="1" id="KW-0175">Coiled coil</keyword>
<proteinExistence type="predicted"/>
<feature type="coiled-coil region" evidence="1">
    <location>
        <begin position="146"/>
        <end position="210"/>
    </location>
</feature>
<protein>
    <recommendedName>
        <fullName evidence="5">Outer membrane protein beta-barrel domain-containing protein</fullName>
    </recommendedName>
</protein>
<dbReference type="AlphaFoldDB" id="A0A0C1KZE4"/>
<feature type="signal peptide" evidence="2">
    <location>
        <begin position="1"/>
        <end position="23"/>
    </location>
</feature>
<sequence>MPSRLLLILLVLTLICSTSPVSAQDTPPSRMDQVLSFPDKLSRSLATQQSKLAGKLDRQTEKYLQRLLRQEKKLRRKLDSKDSLMANQLGLGSDSLVNSWKNVLSADSINISSLPAQYSGKLDSMNTALKFLKEQPGLNGISTAQYDKLMQQYGGLQGQLNQTEQLKKLVQERKQLLMDKLANSGVSKQLKQYQKQVFYYQQQLQEYRAALENPQMLEKKALEVLSKVPAFRKYFDKFSQLGSMFRLPGQTEDMDPSAMLAGLQTRQNVLAELNNRLGGSANTQQAMANGFKEGQSELSSLKSKLTSSLNRGEPVDMPGFKPNTEKSKSFLKRLELGTNMQSTRANNYFPTTSDLGLSVGYKLNPKSIIGIGASYKVGWGESIRKIRVTHEGMGLRTFFDWKIKGKIWATGGGEWNYRSRFDNLSVVKSISQWQQSALLGMQMKQSVGKYKATASLLYDALWQNQVPKAQPVLFRVGYNF</sequence>
<gene>
    <name evidence="3" type="ORF">OI18_21935</name>
</gene>
<keyword evidence="4" id="KW-1185">Reference proteome</keyword>
<name>A0A0C1KZE4_9BACT</name>
<evidence type="ECO:0008006" key="5">
    <source>
        <dbReference type="Google" id="ProtNLM"/>
    </source>
</evidence>
<comment type="caution">
    <text evidence="3">The sequence shown here is derived from an EMBL/GenBank/DDBJ whole genome shotgun (WGS) entry which is preliminary data.</text>
</comment>
<evidence type="ECO:0000313" key="3">
    <source>
        <dbReference type="EMBL" id="KIC92641.1"/>
    </source>
</evidence>
<dbReference type="Proteomes" id="UP000031408">
    <property type="component" value="Unassembled WGS sequence"/>
</dbReference>
<evidence type="ECO:0000313" key="4">
    <source>
        <dbReference type="Proteomes" id="UP000031408"/>
    </source>
</evidence>
<accession>A0A0C1KZE4</accession>